<evidence type="ECO:0000256" key="3">
    <source>
        <dbReference type="ARBA" id="ARBA00022840"/>
    </source>
</evidence>
<dbReference type="PANTHER" id="PTHR12169">
    <property type="entry name" value="ATPASE N2B"/>
    <property type="match status" value="1"/>
</dbReference>
<accession>A0ABD3QJF7</accession>
<proteinExistence type="inferred from homology"/>
<dbReference type="NCBIfam" id="NF040713">
    <property type="entry name" value="ZapE"/>
    <property type="match status" value="1"/>
</dbReference>
<evidence type="ECO:0000313" key="5">
    <source>
        <dbReference type="Proteomes" id="UP001530400"/>
    </source>
</evidence>
<dbReference type="AlphaFoldDB" id="A0ABD3QJF7"/>
<evidence type="ECO:0000256" key="2">
    <source>
        <dbReference type="ARBA" id="ARBA00022741"/>
    </source>
</evidence>
<dbReference type="InterPro" id="IPR005654">
    <property type="entry name" value="ATPase_AFG1-like"/>
</dbReference>
<dbReference type="SUPFAM" id="SSF52540">
    <property type="entry name" value="P-loop containing nucleoside triphosphate hydrolases"/>
    <property type="match status" value="1"/>
</dbReference>
<dbReference type="GO" id="GO:0005524">
    <property type="term" value="F:ATP binding"/>
    <property type="evidence" value="ECO:0007669"/>
    <property type="project" value="UniProtKB-KW"/>
</dbReference>
<keyword evidence="2" id="KW-0547">Nucleotide-binding</keyword>
<name>A0ABD3QJF7_9STRA</name>
<comment type="caution">
    <text evidence="4">The sequence shown here is derived from an EMBL/GenBank/DDBJ whole genome shotgun (WGS) entry which is preliminary data.</text>
</comment>
<keyword evidence="3" id="KW-0067">ATP-binding</keyword>
<keyword evidence="5" id="KW-1185">Reference proteome</keyword>
<dbReference type="EMBL" id="JALLPJ020000156">
    <property type="protein sequence ID" value="KAL3800589.1"/>
    <property type="molecule type" value="Genomic_DNA"/>
</dbReference>
<evidence type="ECO:0008006" key="6">
    <source>
        <dbReference type="Google" id="ProtNLM"/>
    </source>
</evidence>
<evidence type="ECO:0000256" key="1">
    <source>
        <dbReference type="ARBA" id="ARBA00010322"/>
    </source>
</evidence>
<organism evidence="4 5">
    <name type="scientific">Cyclotella atomus</name>
    <dbReference type="NCBI Taxonomy" id="382360"/>
    <lineage>
        <taxon>Eukaryota</taxon>
        <taxon>Sar</taxon>
        <taxon>Stramenopiles</taxon>
        <taxon>Ochrophyta</taxon>
        <taxon>Bacillariophyta</taxon>
        <taxon>Coscinodiscophyceae</taxon>
        <taxon>Thalassiosirophycidae</taxon>
        <taxon>Stephanodiscales</taxon>
        <taxon>Stephanodiscaceae</taxon>
        <taxon>Cyclotella</taxon>
    </lineage>
</organism>
<dbReference type="Gene3D" id="3.40.50.300">
    <property type="entry name" value="P-loop containing nucleotide triphosphate hydrolases"/>
    <property type="match status" value="1"/>
</dbReference>
<dbReference type="PANTHER" id="PTHR12169:SF6">
    <property type="entry name" value="AFG1-LIKE ATPASE"/>
    <property type="match status" value="1"/>
</dbReference>
<protein>
    <recommendedName>
        <fullName evidence="6">AFG1-like ATPase</fullName>
    </recommendedName>
</protein>
<reference evidence="4 5" key="1">
    <citation type="submission" date="2024-10" db="EMBL/GenBank/DDBJ databases">
        <title>Updated reference genomes for cyclostephanoid diatoms.</title>
        <authorList>
            <person name="Roberts W.R."/>
            <person name="Alverson A.J."/>
        </authorList>
    </citation>
    <scope>NUCLEOTIDE SEQUENCE [LARGE SCALE GENOMIC DNA]</scope>
    <source>
        <strain evidence="4 5">AJA010-31</strain>
    </source>
</reference>
<dbReference type="InterPro" id="IPR027417">
    <property type="entry name" value="P-loop_NTPase"/>
</dbReference>
<dbReference type="Proteomes" id="UP001530400">
    <property type="component" value="Unassembled WGS sequence"/>
</dbReference>
<comment type="similarity">
    <text evidence="1">Belongs to the AFG1 ATPase family.</text>
</comment>
<evidence type="ECO:0000313" key="4">
    <source>
        <dbReference type="EMBL" id="KAL3800589.1"/>
    </source>
</evidence>
<dbReference type="Pfam" id="PF03969">
    <property type="entry name" value="AFG1_ATPase"/>
    <property type="match status" value="1"/>
</dbReference>
<sequence>MFHRSVVAAASRTISGPVTLALNHHVKSGRFNLDQNQLSLSAALDSLYTNLSLPNSDRFLLPDDQLHNAASYYAGSSSLSIDNFAGIAFAKAYSYVNIPSKGIYIHGSVGVGKSMLMDLFYQTCTSGFNTDTIQYHPIKRKCMRVHFHEFMLDVHQRIHAYKKRHSRADPIPPVAAELAKEARLLCFDEMQVTDIADAMIIKRLITLLLDLGVIVVTTSNQPPSGLYEGGINRSVFLPFIDTLRERMVVIEMDGVHDYRRDALTLGSEFGTEQLSTYLCPADHQVTHITMLQWFSNGSGDVRSETIPVAMGRSILVQKSNDSCGWFSFNELCNGPLGAADYIAIANRFSIVIVENVPQLRGETYNEARRFVVLIDALYEAKTRLIMSSDVPREDLFVGFDATVSTNDGDEEIAIEDTNLERESYVVGEGGSSSSSSTTLIRTTNDGTMEWSATGRIGVSLAQLSAVKEVSFSFKRAESRLAEMAAAKWGCDGV</sequence>
<gene>
    <name evidence="4" type="ORF">ACHAWO_009833</name>
</gene>